<feature type="chain" id="PRO_5040987195" description="ATP synthase subunit b" evidence="15">
    <location>
        <begin position="24"/>
        <end position="203"/>
    </location>
</feature>
<sequence length="203" mass="20848">MTAMRRVMTLAALAATLPTLAMAASSSAVPVDGMPQLAFGHPTQGRLLVGQVVWQLLIFIALVYMMAKVALPRVGAVIEERHNRIAADLEAAQAAKATADAAMAAHRAATEAARAEARASVAAAVHAAQSEADAKAAVLNTRLNAQIAEAEARIDAARTSAMGALRGVAADTAEALVLRLVGKADRVAVEAAVGRELATRGRA</sequence>
<evidence type="ECO:0000313" key="17">
    <source>
        <dbReference type="Proteomes" id="UP001138751"/>
    </source>
</evidence>
<dbReference type="HAMAP" id="MF_01398">
    <property type="entry name" value="ATP_synth_b_bprime"/>
    <property type="match status" value="1"/>
</dbReference>
<evidence type="ECO:0000256" key="7">
    <source>
        <dbReference type="ARBA" id="ARBA00023065"/>
    </source>
</evidence>
<evidence type="ECO:0000256" key="6">
    <source>
        <dbReference type="ARBA" id="ARBA00022989"/>
    </source>
</evidence>
<comment type="subunit">
    <text evidence="13">F-type ATPases have 2 components, F(1) - the catalytic core - and F(0) - the membrane proton channel. F(1) has five subunits: alpha(3), beta(3), gamma(1), delta(1), epsilon(1). F(0) has three main subunits: a(1), b(2) and c(10-14). The alpha and beta chains form an alternating ring which encloses part of the gamma chain. F(1) is attached to F(0) by a central stalk formed by the gamma and epsilon chains, while a peripheral stalk is formed by the delta and b chains.</text>
</comment>
<proteinExistence type="inferred from homology"/>
<dbReference type="InterPro" id="IPR050059">
    <property type="entry name" value="ATP_synthase_B_chain"/>
</dbReference>
<gene>
    <name evidence="13" type="primary">atpF</name>
    <name evidence="16" type="ORF">GXW76_15985</name>
</gene>
<keyword evidence="7 13" id="KW-0406">Ion transport</keyword>
<name>A0A9X9WZV0_9PROT</name>
<dbReference type="Proteomes" id="UP001138751">
    <property type="component" value="Unassembled WGS sequence"/>
</dbReference>
<accession>A0A9X9WZV0</accession>
<dbReference type="GO" id="GO:0046933">
    <property type="term" value="F:proton-transporting ATP synthase activity, rotational mechanism"/>
    <property type="evidence" value="ECO:0007669"/>
    <property type="project" value="UniProtKB-UniRule"/>
</dbReference>
<evidence type="ECO:0000256" key="5">
    <source>
        <dbReference type="ARBA" id="ARBA00022781"/>
    </source>
</evidence>
<dbReference type="GO" id="GO:0005886">
    <property type="term" value="C:plasma membrane"/>
    <property type="evidence" value="ECO:0007669"/>
    <property type="project" value="UniProtKB-SubCell"/>
</dbReference>
<keyword evidence="9 13" id="KW-0066">ATP synthesis</keyword>
<dbReference type="Pfam" id="PF00430">
    <property type="entry name" value="ATP-synt_B"/>
    <property type="match status" value="1"/>
</dbReference>
<comment type="function">
    <text evidence="11">Component of the F(0) channel, it forms part of the peripheral stalk, linking F(1) to F(0). The b'-subunit is a diverged and duplicated form of b found in plants and photosynthetic bacteria.</text>
</comment>
<evidence type="ECO:0000256" key="15">
    <source>
        <dbReference type="SAM" id="SignalP"/>
    </source>
</evidence>
<evidence type="ECO:0000256" key="8">
    <source>
        <dbReference type="ARBA" id="ARBA00023136"/>
    </source>
</evidence>
<dbReference type="GO" id="GO:0045259">
    <property type="term" value="C:proton-transporting ATP synthase complex"/>
    <property type="evidence" value="ECO:0007669"/>
    <property type="project" value="UniProtKB-KW"/>
</dbReference>
<keyword evidence="17" id="KW-1185">Reference proteome</keyword>
<dbReference type="PANTHER" id="PTHR33445">
    <property type="entry name" value="ATP SYNTHASE SUBUNIT B', CHLOROPLASTIC"/>
    <property type="match status" value="1"/>
</dbReference>
<dbReference type="GO" id="GO:0012505">
    <property type="term" value="C:endomembrane system"/>
    <property type="evidence" value="ECO:0007669"/>
    <property type="project" value="UniProtKB-SubCell"/>
</dbReference>
<dbReference type="GO" id="GO:0046961">
    <property type="term" value="F:proton-transporting ATPase activity, rotational mechanism"/>
    <property type="evidence" value="ECO:0007669"/>
    <property type="project" value="TreeGrafter"/>
</dbReference>
<protein>
    <recommendedName>
        <fullName evidence="13">ATP synthase subunit b</fullName>
    </recommendedName>
    <alternativeName>
        <fullName evidence="13">ATP synthase F(0) sector subunit b</fullName>
    </alternativeName>
    <alternativeName>
        <fullName evidence="13">ATPase subunit I</fullName>
    </alternativeName>
    <alternativeName>
        <fullName evidence="13">F-type ATPase subunit b</fullName>
        <shortName evidence="13">F-ATPase subunit b</shortName>
    </alternativeName>
</protein>
<feature type="signal peptide" evidence="15">
    <location>
        <begin position="1"/>
        <end position="23"/>
    </location>
</feature>
<evidence type="ECO:0000256" key="3">
    <source>
        <dbReference type="ARBA" id="ARBA00022547"/>
    </source>
</evidence>
<evidence type="ECO:0000256" key="4">
    <source>
        <dbReference type="ARBA" id="ARBA00022692"/>
    </source>
</evidence>
<evidence type="ECO:0000256" key="9">
    <source>
        <dbReference type="ARBA" id="ARBA00023310"/>
    </source>
</evidence>
<evidence type="ECO:0000256" key="10">
    <source>
        <dbReference type="ARBA" id="ARBA00025198"/>
    </source>
</evidence>
<keyword evidence="3 13" id="KW-0138">CF(0)</keyword>
<reference evidence="16" key="2">
    <citation type="journal article" date="2021" name="Syst. Appl. Microbiol.">
        <title>Roseomonas hellenica sp. nov., isolated from roots of wild-growing Alkanna tinctoria.</title>
        <authorList>
            <person name="Rat A."/>
            <person name="Naranjo H.D."/>
            <person name="Lebbe L."/>
            <person name="Cnockaert M."/>
            <person name="Krigas N."/>
            <person name="Grigoriadou K."/>
            <person name="Maloupa E."/>
            <person name="Willems A."/>
        </authorList>
    </citation>
    <scope>NUCLEOTIDE SEQUENCE</scope>
    <source>
        <strain evidence="16">LMG 31231</strain>
    </source>
</reference>
<keyword evidence="5 13" id="KW-0375">Hydrogen ion transport</keyword>
<dbReference type="InterPro" id="IPR002146">
    <property type="entry name" value="ATP_synth_b/b'su_bac/chlpt"/>
</dbReference>
<dbReference type="EMBL" id="JAAEDM010000047">
    <property type="protein sequence ID" value="MBR0672679.1"/>
    <property type="molecule type" value="Genomic_DNA"/>
</dbReference>
<evidence type="ECO:0000256" key="2">
    <source>
        <dbReference type="ARBA" id="ARBA00022448"/>
    </source>
</evidence>
<keyword evidence="15" id="KW-0732">Signal</keyword>
<evidence type="ECO:0000256" key="12">
    <source>
        <dbReference type="ARBA" id="ARBA00037847"/>
    </source>
</evidence>
<feature type="transmembrane region" description="Helical" evidence="13">
    <location>
        <begin position="52"/>
        <end position="71"/>
    </location>
</feature>
<reference evidence="16" key="1">
    <citation type="submission" date="2020-01" db="EMBL/GenBank/DDBJ databases">
        <authorList>
            <person name="Rat A."/>
        </authorList>
    </citation>
    <scope>NUCLEOTIDE SEQUENCE</scope>
    <source>
        <strain evidence="16">LMG 31231</strain>
    </source>
</reference>
<evidence type="ECO:0000256" key="14">
    <source>
        <dbReference type="RuleBase" id="RU003848"/>
    </source>
</evidence>
<comment type="similarity">
    <text evidence="1 13 14">Belongs to the ATPase B chain family.</text>
</comment>
<dbReference type="PANTHER" id="PTHR33445:SF1">
    <property type="entry name" value="ATP SYNTHASE SUBUNIT B"/>
    <property type="match status" value="1"/>
</dbReference>
<organism evidence="16 17">
    <name type="scientific">Neoroseomonas soli</name>
    <dbReference type="NCBI Taxonomy" id="1081025"/>
    <lineage>
        <taxon>Bacteria</taxon>
        <taxon>Pseudomonadati</taxon>
        <taxon>Pseudomonadota</taxon>
        <taxon>Alphaproteobacteria</taxon>
        <taxon>Acetobacterales</taxon>
        <taxon>Acetobacteraceae</taxon>
        <taxon>Neoroseomonas</taxon>
    </lineage>
</organism>
<keyword evidence="8 13" id="KW-0472">Membrane</keyword>
<keyword evidence="4 13" id="KW-0812">Transmembrane</keyword>
<keyword evidence="2 13" id="KW-0813">Transport</keyword>
<evidence type="ECO:0000256" key="13">
    <source>
        <dbReference type="HAMAP-Rule" id="MF_01398"/>
    </source>
</evidence>
<evidence type="ECO:0000256" key="1">
    <source>
        <dbReference type="ARBA" id="ARBA00005513"/>
    </source>
</evidence>
<evidence type="ECO:0000256" key="11">
    <source>
        <dbReference type="ARBA" id="ARBA00025614"/>
    </source>
</evidence>
<comment type="caution">
    <text evidence="16">The sequence shown here is derived from an EMBL/GenBank/DDBJ whole genome shotgun (WGS) entry which is preliminary data.</text>
</comment>
<keyword evidence="6 13" id="KW-1133">Transmembrane helix</keyword>
<comment type="subcellular location">
    <subcellularLocation>
        <location evidence="13">Cell membrane</location>
        <topology evidence="13">Single-pass membrane protein</topology>
    </subcellularLocation>
    <subcellularLocation>
        <location evidence="12">Endomembrane system</location>
        <topology evidence="12">Single-pass membrane protein</topology>
    </subcellularLocation>
</comment>
<keyword evidence="13" id="KW-1003">Cell membrane</keyword>
<dbReference type="AlphaFoldDB" id="A0A9X9WZV0"/>
<comment type="function">
    <text evidence="10 13">F(1)F(0) ATP synthase produces ATP from ADP in the presence of a proton or sodium gradient. F-type ATPases consist of two structural domains, F(1) containing the extramembraneous catalytic core and F(0) containing the membrane proton channel, linked together by a central stalk and a peripheral stalk. During catalysis, ATP synthesis in the catalytic domain of F(1) is coupled via a rotary mechanism of the central stalk subunits to proton translocation.</text>
</comment>
<evidence type="ECO:0000313" key="16">
    <source>
        <dbReference type="EMBL" id="MBR0672679.1"/>
    </source>
</evidence>